<evidence type="ECO:0000313" key="11">
    <source>
        <dbReference type="EMBL" id="MCA9729384.1"/>
    </source>
</evidence>
<comment type="catalytic activity">
    <reaction evidence="1">
        <text>ATP + protein L-histidine = ADP + protein N-phospho-L-histidine.</text>
        <dbReference type="EC" id="2.7.13.3"/>
    </reaction>
</comment>
<keyword evidence="3" id="KW-0597">Phosphoprotein</keyword>
<name>A0A956M1J9_UNCEI</name>
<feature type="region of interest" description="Disordered" evidence="9">
    <location>
        <begin position="55"/>
        <end position="76"/>
    </location>
</feature>
<dbReference type="SMART" id="SM00387">
    <property type="entry name" value="HATPase_c"/>
    <property type="match status" value="1"/>
</dbReference>
<feature type="non-terminal residue" evidence="11">
    <location>
        <position position="1"/>
    </location>
</feature>
<dbReference type="Proteomes" id="UP000697710">
    <property type="component" value="Unassembled WGS sequence"/>
</dbReference>
<dbReference type="GO" id="GO:0004673">
    <property type="term" value="F:protein histidine kinase activity"/>
    <property type="evidence" value="ECO:0007669"/>
    <property type="project" value="UniProtKB-EC"/>
</dbReference>
<feature type="domain" description="Histidine kinase" evidence="10">
    <location>
        <begin position="1"/>
        <end position="196"/>
    </location>
</feature>
<dbReference type="Pfam" id="PF02518">
    <property type="entry name" value="HATPase_c"/>
    <property type="match status" value="1"/>
</dbReference>
<dbReference type="PANTHER" id="PTHR43065">
    <property type="entry name" value="SENSOR HISTIDINE KINASE"/>
    <property type="match status" value="1"/>
</dbReference>
<evidence type="ECO:0000259" key="10">
    <source>
        <dbReference type="PROSITE" id="PS50109"/>
    </source>
</evidence>
<reference evidence="11" key="2">
    <citation type="journal article" date="2021" name="Microbiome">
        <title>Successional dynamics and alternative stable states in a saline activated sludge microbial community over 9 years.</title>
        <authorList>
            <person name="Wang Y."/>
            <person name="Ye J."/>
            <person name="Ju F."/>
            <person name="Liu L."/>
            <person name="Boyd J.A."/>
            <person name="Deng Y."/>
            <person name="Parks D.H."/>
            <person name="Jiang X."/>
            <person name="Yin X."/>
            <person name="Woodcroft B.J."/>
            <person name="Tyson G.W."/>
            <person name="Hugenholtz P."/>
            <person name="Polz M.F."/>
            <person name="Zhang T."/>
        </authorList>
    </citation>
    <scope>NUCLEOTIDE SEQUENCE</scope>
    <source>
        <strain evidence="11">HKST-UBA01</strain>
    </source>
</reference>
<dbReference type="GO" id="GO:0005524">
    <property type="term" value="F:ATP binding"/>
    <property type="evidence" value="ECO:0007669"/>
    <property type="project" value="UniProtKB-KW"/>
</dbReference>
<dbReference type="CDD" id="cd00075">
    <property type="entry name" value="HATPase"/>
    <property type="match status" value="1"/>
</dbReference>
<evidence type="ECO:0000256" key="1">
    <source>
        <dbReference type="ARBA" id="ARBA00000085"/>
    </source>
</evidence>
<dbReference type="EMBL" id="JAGQHR010000673">
    <property type="protein sequence ID" value="MCA9729384.1"/>
    <property type="molecule type" value="Genomic_DNA"/>
</dbReference>
<dbReference type="PROSITE" id="PS50109">
    <property type="entry name" value="HIS_KIN"/>
    <property type="match status" value="1"/>
</dbReference>
<dbReference type="GO" id="GO:0000160">
    <property type="term" value="P:phosphorelay signal transduction system"/>
    <property type="evidence" value="ECO:0007669"/>
    <property type="project" value="UniProtKB-KW"/>
</dbReference>
<reference evidence="11" key="1">
    <citation type="submission" date="2020-04" db="EMBL/GenBank/DDBJ databases">
        <authorList>
            <person name="Zhang T."/>
        </authorList>
    </citation>
    <scope>NUCLEOTIDE SEQUENCE</scope>
    <source>
        <strain evidence="11">HKST-UBA01</strain>
    </source>
</reference>
<keyword evidence="6" id="KW-0418">Kinase</keyword>
<dbReference type="InterPro" id="IPR004358">
    <property type="entry name" value="Sig_transdc_His_kin-like_C"/>
</dbReference>
<gene>
    <name evidence="11" type="ORF">KC729_16980</name>
</gene>
<evidence type="ECO:0000313" key="12">
    <source>
        <dbReference type="Proteomes" id="UP000697710"/>
    </source>
</evidence>
<dbReference type="PRINTS" id="PR00344">
    <property type="entry name" value="BCTRLSENSOR"/>
</dbReference>
<keyword evidence="7 11" id="KW-0067">ATP-binding</keyword>
<dbReference type="AlphaFoldDB" id="A0A956M1J9"/>
<keyword evidence="8" id="KW-0902">Two-component regulatory system</keyword>
<dbReference type="InterPro" id="IPR036890">
    <property type="entry name" value="HATPase_C_sf"/>
</dbReference>
<accession>A0A956M1J9</accession>
<comment type="caution">
    <text evidence="11">The sequence shown here is derived from an EMBL/GenBank/DDBJ whole genome shotgun (WGS) entry which is preliminary data.</text>
</comment>
<evidence type="ECO:0000256" key="9">
    <source>
        <dbReference type="SAM" id="MobiDB-lite"/>
    </source>
</evidence>
<dbReference type="InterPro" id="IPR003594">
    <property type="entry name" value="HATPase_dom"/>
</dbReference>
<evidence type="ECO:0000256" key="7">
    <source>
        <dbReference type="ARBA" id="ARBA00022840"/>
    </source>
</evidence>
<keyword evidence="4" id="KW-0808">Transferase</keyword>
<dbReference type="InterPro" id="IPR005467">
    <property type="entry name" value="His_kinase_dom"/>
</dbReference>
<dbReference type="Gene3D" id="3.30.565.10">
    <property type="entry name" value="Histidine kinase-like ATPase, C-terminal domain"/>
    <property type="match status" value="1"/>
</dbReference>
<dbReference type="PANTHER" id="PTHR43065:SF10">
    <property type="entry name" value="PEROXIDE STRESS-ACTIVATED HISTIDINE KINASE MAK3"/>
    <property type="match status" value="1"/>
</dbReference>
<proteinExistence type="predicted"/>
<dbReference type="SUPFAM" id="SSF55874">
    <property type="entry name" value="ATPase domain of HSP90 chaperone/DNA topoisomerase II/histidine kinase"/>
    <property type="match status" value="1"/>
</dbReference>
<evidence type="ECO:0000256" key="3">
    <source>
        <dbReference type="ARBA" id="ARBA00022553"/>
    </source>
</evidence>
<protein>
    <recommendedName>
        <fullName evidence="2">histidine kinase</fullName>
        <ecNumber evidence="2">2.7.13.3</ecNumber>
    </recommendedName>
</protein>
<keyword evidence="5" id="KW-0547">Nucleotide-binding</keyword>
<evidence type="ECO:0000256" key="2">
    <source>
        <dbReference type="ARBA" id="ARBA00012438"/>
    </source>
</evidence>
<evidence type="ECO:0000256" key="4">
    <source>
        <dbReference type="ARBA" id="ARBA00022679"/>
    </source>
</evidence>
<organism evidence="11 12">
    <name type="scientific">Eiseniibacteriota bacterium</name>
    <dbReference type="NCBI Taxonomy" id="2212470"/>
    <lineage>
        <taxon>Bacteria</taxon>
        <taxon>Candidatus Eiseniibacteriota</taxon>
    </lineage>
</organism>
<sequence>DESQRLNEVLTRFLSFARPRELKAAAFAIEPEIRTVIELARTQKETARARIEVMDHPCPDGSGSGNGPARADDSNAGTAAVTENPLLAFGDREQIRQVLLNLILNAAQAAGPGGHVEVRCSAEEDRIRLEIRDDGPGFSDEAIENVFTPFFTTKEKGTGLGLAISHRIVESHGGCIEVANRPEGGACVTLELPRPDRPARNEGAHHG</sequence>
<evidence type="ECO:0000256" key="5">
    <source>
        <dbReference type="ARBA" id="ARBA00022741"/>
    </source>
</evidence>
<dbReference type="EC" id="2.7.13.3" evidence="2"/>
<evidence type="ECO:0000256" key="6">
    <source>
        <dbReference type="ARBA" id="ARBA00022777"/>
    </source>
</evidence>
<evidence type="ECO:0000256" key="8">
    <source>
        <dbReference type="ARBA" id="ARBA00023012"/>
    </source>
</evidence>